<organism evidence="3 4">
    <name type="scientific">Citrullus colocynthis</name>
    <name type="common">colocynth</name>
    <dbReference type="NCBI Taxonomy" id="252529"/>
    <lineage>
        <taxon>Eukaryota</taxon>
        <taxon>Viridiplantae</taxon>
        <taxon>Streptophyta</taxon>
        <taxon>Embryophyta</taxon>
        <taxon>Tracheophyta</taxon>
        <taxon>Spermatophyta</taxon>
        <taxon>Magnoliopsida</taxon>
        <taxon>eudicotyledons</taxon>
        <taxon>Gunneridae</taxon>
        <taxon>Pentapetalae</taxon>
        <taxon>rosids</taxon>
        <taxon>fabids</taxon>
        <taxon>Cucurbitales</taxon>
        <taxon>Cucurbitaceae</taxon>
        <taxon>Benincaseae</taxon>
        <taxon>Citrullus</taxon>
    </lineage>
</organism>
<reference evidence="3 4" key="1">
    <citation type="submission" date="2024-03" db="EMBL/GenBank/DDBJ databases">
        <authorList>
            <person name="Gkanogiannis A."/>
            <person name="Becerra Lopez-Lavalle L."/>
        </authorList>
    </citation>
    <scope>NUCLEOTIDE SEQUENCE [LARGE SCALE GENOMIC DNA]</scope>
</reference>
<feature type="signal peptide" evidence="2">
    <location>
        <begin position="1"/>
        <end position="23"/>
    </location>
</feature>
<gene>
    <name evidence="3" type="ORF">CITCOLO1_LOCUS14369</name>
</gene>
<keyword evidence="1" id="KW-1133">Transmembrane helix</keyword>
<accession>A0ABP0YNX9</accession>
<keyword evidence="1" id="KW-0812">Transmembrane</keyword>
<dbReference type="EMBL" id="OZ021739">
    <property type="protein sequence ID" value="CAK9322232.1"/>
    <property type="molecule type" value="Genomic_DNA"/>
</dbReference>
<keyword evidence="4" id="KW-1185">Reference proteome</keyword>
<feature type="chain" id="PRO_5045667534" evidence="2">
    <location>
        <begin position="24"/>
        <end position="202"/>
    </location>
</feature>
<name>A0ABP0YNX9_9ROSI</name>
<keyword evidence="2" id="KW-0732">Signal</keyword>
<protein>
    <submittedName>
        <fullName evidence="3">Uncharacterized protein</fullName>
    </submittedName>
</protein>
<dbReference type="Proteomes" id="UP001642487">
    <property type="component" value="Chromosome 5"/>
</dbReference>
<sequence>MLCCSLCSCWICVLKLTLFKCLCFQNFYPFLVFNATQTSITNRQWCNLRQPPFGSVMVNKGLNRACRGRIQMQVTNSYKNVSRIDRLKKQLNKSFAMKDLKLAKKILGIRIVRDRVSKRYCCIVVVTIAVSGSLALVSICWEKLDYCRSMWHTGCFLILACNFNQYHFHLLYMVCFQTLRKGLSFQLGLTVEYHGNVALYTF</sequence>
<feature type="transmembrane region" description="Helical" evidence="1">
    <location>
        <begin position="123"/>
        <end position="141"/>
    </location>
</feature>
<evidence type="ECO:0000313" key="4">
    <source>
        <dbReference type="Proteomes" id="UP001642487"/>
    </source>
</evidence>
<evidence type="ECO:0000313" key="3">
    <source>
        <dbReference type="EMBL" id="CAK9322232.1"/>
    </source>
</evidence>
<proteinExistence type="predicted"/>
<keyword evidence="1" id="KW-0472">Membrane</keyword>
<evidence type="ECO:0000256" key="1">
    <source>
        <dbReference type="SAM" id="Phobius"/>
    </source>
</evidence>
<evidence type="ECO:0000256" key="2">
    <source>
        <dbReference type="SAM" id="SignalP"/>
    </source>
</evidence>